<dbReference type="EMBL" id="BGZK01003110">
    <property type="protein sequence ID" value="GBP98292.1"/>
    <property type="molecule type" value="Genomic_DNA"/>
</dbReference>
<feature type="transmembrane region" description="Helical" evidence="1">
    <location>
        <begin position="29"/>
        <end position="54"/>
    </location>
</feature>
<keyword evidence="1" id="KW-0472">Membrane</keyword>
<evidence type="ECO:0000256" key="1">
    <source>
        <dbReference type="SAM" id="Phobius"/>
    </source>
</evidence>
<proteinExistence type="predicted"/>
<sequence length="100" mass="11514">MRCWVEALHSYFNRPLSVPPNLVRDHRGAMIYAARGGSILPSGWALFLGTLFAMDDEIRLRAFLTERSHNALLKEFKVYLLRLSGLARLPSQNFRLRNGR</sequence>
<dbReference type="AlphaFoldDB" id="A0A4C2AER4"/>
<organism evidence="2 3">
    <name type="scientific">Eumeta variegata</name>
    <name type="common">Bagworm moth</name>
    <name type="synonym">Eumeta japonica</name>
    <dbReference type="NCBI Taxonomy" id="151549"/>
    <lineage>
        <taxon>Eukaryota</taxon>
        <taxon>Metazoa</taxon>
        <taxon>Ecdysozoa</taxon>
        <taxon>Arthropoda</taxon>
        <taxon>Hexapoda</taxon>
        <taxon>Insecta</taxon>
        <taxon>Pterygota</taxon>
        <taxon>Neoptera</taxon>
        <taxon>Endopterygota</taxon>
        <taxon>Lepidoptera</taxon>
        <taxon>Glossata</taxon>
        <taxon>Ditrysia</taxon>
        <taxon>Tineoidea</taxon>
        <taxon>Psychidae</taxon>
        <taxon>Oiketicinae</taxon>
        <taxon>Eumeta</taxon>
    </lineage>
</organism>
<comment type="caution">
    <text evidence="2">The sequence shown here is derived from an EMBL/GenBank/DDBJ whole genome shotgun (WGS) entry which is preliminary data.</text>
</comment>
<keyword evidence="1" id="KW-1133">Transmembrane helix</keyword>
<accession>A0A4C2AER4</accession>
<keyword evidence="3" id="KW-1185">Reference proteome</keyword>
<protein>
    <submittedName>
        <fullName evidence="2">Uncharacterized protein</fullName>
    </submittedName>
</protein>
<reference evidence="2 3" key="1">
    <citation type="journal article" date="2019" name="Commun. Biol.">
        <title>The bagworm genome reveals a unique fibroin gene that provides high tensile strength.</title>
        <authorList>
            <person name="Kono N."/>
            <person name="Nakamura H."/>
            <person name="Ohtoshi R."/>
            <person name="Tomita M."/>
            <person name="Numata K."/>
            <person name="Arakawa K."/>
        </authorList>
    </citation>
    <scope>NUCLEOTIDE SEQUENCE [LARGE SCALE GENOMIC DNA]</scope>
</reference>
<dbReference type="Proteomes" id="UP000299102">
    <property type="component" value="Unassembled WGS sequence"/>
</dbReference>
<evidence type="ECO:0000313" key="2">
    <source>
        <dbReference type="EMBL" id="GBP98292.1"/>
    </source>
</evidence>
<evidence type="ECO:0000313" key="3">
    <source>
        <dbReference type="Proteomes" id="UP000299102"/>
    </source>
</evidence>
<gene>
    <name evidence="2" type="ORF">EVAR_66048_1</name>
</gene>
<name>A0A4C2AER4_EUMVA</name>
<keyword evidence="1" id="KW-0812">Transmembrane</keyword>